<evidence type="ECO:0000256" key="2">
    <source>
        <dbReference type="ARBA" id="ARBA00007749"/>
    </source>
</evidence>
<accession>A0A387B8X2</accession>
<dbReference type="InterPro" id="IPR001279">
    <property type="entry name" value="Metallo-B-lactamas"/>
</dbReference>
<dbReference type="Gene3D" id="3.60.15.10">
    <property type="entry name" value="Ribonuclease Z/Hydroxyacylglutathione hydrolase-like"/>
    <property type="match status" value="1"/>
</dbReference>
<evidence type="ECO:0000256" key="3">
    <source>
        <dbReference type="ARBA" id="ARBA00022723"/>
    </source>
</evidence>
<dbReference type="RefSeq" id="WP_120763186.1">
    <property type="nucleotide sequence ID" value="NZ_CP032630.1"/>
</dbReference>
<dbReference type="AlphaFoldDB" id="A0A387B8X2"/>
<dbReference type="CDD" id="cd07729">
    <property type="entry name" value="AHL_lactonase_MBL-fold"/>
    <property type="match status" value="1"/>
</dbReference>
<dbReference type="SUPFAM" id="SSF56281">
    <property type="entry name" value="Metallo-hydrolase/oxidoreductase"/>
    <property type="match status" value="1"/>
</dbReference>
<dbReference type="Proteomes" id="UP000278886">
    <property type="component" value="Chromosome"/>
</dbReference>
<dbReference type="PANTHER" id="PTHR42978:SF7">
    <property type="entry name" value="METALLO-HYDROLASE RV2300C-RELATED"/>
    <property type="match status" value="1"/>
</dbReference>
<dbReference type="PANTHER" id="PTHR42978">
    <property type="entry name" value="QUORUM-QUENCHING LACTONASE YTNP-RELATED-RELATED"/>
    <property type="match status" value="1"/>
</dbReference>
<evidence type="ECO:0000256" key="4">
    <source>
        <dbReference type="ARBA" id="ARBA00022801"/>
    </source>
</evidence>
<dbReference type="OrthoDB" id="3196337at2"/>
<dbReference type="KEGG" id="lyd:D7I47_11510"/>
<evidence type="ECO:0000256" key="5">
    <source>
        <dbReference type="ARBA" id="ARBA00022833"/>
    </source>
</evidence>
<dbReference type="GO" id="GO:0016787">
    <property type="term" value="F:hydrolase activity"/>
    <property type="evidence" value="ECO:0007669"/>
    <property type="project" value="UniProtKB-KW"/>
</dbReference>
<evidence type="ECO:0000313" key="8">
    <source>
        <dbReference type="Proteomes" id="UP000278886"/>
    </source>
</evidence>
<dbReference type="InterPro" id="IPR036866">
    <property type="entry name" value="RibonucZ/Hydroxyglut_hydro"/>
</dbReference>
<dbReference type="EMBL" id="CP032630">
    <property type="protein sequence ID" value="AYF98817.1"/>
    <property type="molecule type" value="Genomic_DNA"/>
</dbReference>
<keyword evidence="3" id="KW-0479">Metal-binding</keyword>
<evidence type="ECO:0000259" key="6">
    <source>
        <dbReference type="SMART" id="SM00849"/>
    </source>
</evidence>
<reference evidence="8" key="1">
    <citation type="submission" date="2018-09" db="EMBL/GenBank/DDBJ databases">
        <title>Genome sequencing of strain 2DFWR-13.</title>
        <authorList>
            <person name="Heo J."/>
            <person name="Kim S.-J."/>
            <person name="Kwon S.-W."/>
        </authorList>
    </citation>
    <scope>NUCLEOTIDE SEQUENCE [LARGE SCALE GENOMIC DNA]</scope>
    <source>
        <strain evidence="8">2DFWR-13</strain>
    </source>
</reference>
<sequence>MSDDTYEVIIVRYGTRETTRGEVFLNYPLYHEPDGPIRMDYFVWVVRNEARTILVDTGFSAAGGARRNRTTVVPPLEAWARLGITPETAPEILLTHAHYDHTGHVADFPASRIRMARAELEFWTGPHAHRAQFHHSAEDEEIAALVAADGDGRIDLFEDEVDVAPGIRMLRVGGHTPGQSVVIVQTSEGPVLLASDAVHYLEEYEADLPFMSVANLVDMYAGFDRIRELLDDGTVRHLVPGHDPGTLDGFAALGAPLAGDAAVIGRRA</sequence>
<dbReference type="SMART" id="SM00849">
    <property type="entry name" value="Lactamase_B"/>
    <property type="match status" value="1"/>
</dbReference>
<feature type="domain" description="Metallo-beta-lactamase" evidence="6">
    <location>
        <begin position="40"/>
        <end position="242"/>
    </location>
</feature>
<evidence type="ECO:0000256" key="1">
    <source>
        <dbReference type="ARBA" id="ARBA00001947"/>
    </source>
</evidence>
<protein>
    <submittedName>
        <fullName evidence="7">N-acyl homoserine lactonase family protein</fullName>
    </submittedName>
</protein>
<evidence type="ECO:0000313" key="7">
    <source>
        <dbReference type="EMBL" id="AYF98817.1"/>
    </source>
</evidence>
<dbReference type="GO" id="GO:0046872">
    <property type="term" value="F:metal ion binding"/>
    <property type="evidence" value="ECO:0007669"/>
    <property type="project" value="UniProtKB-KW"/>
</dbReference>
<comment type="similarity">
    <text evidence="2">Belongs to the metallo-beta-lactamase superfamily.</text>
</comment>
<keyword evidence="5" id="KW-0862">Zinc</keyword>
<dbReference type="InterPro" id="IPR051013">
    <property type="entry name" value="MBL_superfamily_lactonases"/>
</dbReference>
<dbReference type="Pfam" id="PF00753">
    <property type="entry name" value="Lactamase_B"/>
    <property type="match status" value="1"/>
</dbReference>
<organism evidence="7 8">
    <name type="scientific">Protaetiibacter intestinalis</name>
    <dbReference type="NCBI Taxonomy" id="2419774"/>
    <lineage>
        <taxon>Bacteria</taxon>
        <taxon>Bacillati</taxon>
        <taxon>Actinomycetota</taxon>
        <taxon>Actinomycetes</taxon>
        <taxon>Micrococcales</taxon>
        <taxon>Microbacteriaceae</taxon>
        <taxon>Protaetiibacter</taxon>
    </lineage>
</organism>
<name>A0A387B8X2_9MICO</name>
<proteinExistence type="inferred from homology"/>
<keyword evidence="4" id="KW-0378">Hydrolase</keyword>
<comment type="cofactor">
    <cofactor evidence="1">
        <name>Zn(2+)</name>
        <dbReference type="ChEBI" id="CHEBI:29105"/>
    </cofactor>
</comment>
<keyword evidence="8" id="KW-1185">Reference proteome</keyword>
<gene>
    <name evidence="7" type="ORF">D7I47_11510</name>
</gene>